<evidence type="ECO:0000256" key="1">
    <source>
        <dbReference type="SAM" id="MobiDB-lite"/>
    </source>
</evidence>
<evidence type="ECO:0000256" key="2">
    <source>
        <dbReference type="SAM" id="SignalP"/>
    </source>
</evidence>
<organism evidence="3 4">
    <name type="scientific">Microctonus hyperodae</name>
    <name type="common">Parasitoid wasp</name>
    <dbReference type="NCBI Taxonomy" id="165561"/>
    <lineage>
        <taxon>Eukaryota</taxon>
        <taxon>Metazoa</taxon>
        <taxon>Ecdysozoa</taxon>
        <taxon>Arthropoda</taxon>
        <taxon>Hexapoda</taxon>
        <taxon>Insecta</taxon>
        <taxon>Pterygota</taxon>
        <taxon>Neoptera</taxon>
        <taxon>Endopterygota</taxon>
        <taxon>Hymenoptera</taxon>
        <taxon>Apocrita</taxon>
        <taxon>Ichneumonoidea</taxon>
        <taxon>Braconidae</taxon>
        <taxon>Euphorinae</taxon>
        <taxon>Microctonus</taxon>
    </lineage>
</organism>
<dbReference type="EMBL" id="JAQQBR010001831">
    <property type="protein sequence ID" value="KAK0168977.1"/>
    <property type="molecule type" value="Genomic_DNA"/>
</dbReference>
<keyword evidence="4" id="KW-1185">Reference proteome</keyword>
<dbReference type="AlphaFoldDB" id="A0AA39FG56"/>
<sequence>MGIISSTFLSLAVQLAWNCQRFLDPRYRYIEPIVSSDDSSAPMCRELALRKKAEKQNNEGGVIKQISVDGVVQNNYSHQQNRNRRQLRYRRRRRSSFDAALIIRSLNKNGVVPFTGHRVISSTPSTLTRQQAPNWNGSSTSSTSSSSSSVSSSEDSDGDAHVERMNGIKKLDRKDGKNQTQDEKDLDNNGDLSGEKRTITAAEEAAFRMTAGRGHFSRSKKDRFLNNLRLEKRLNDFNQEFFDPAFRIHSRSLHRHHSGDLIRKIV</sequence>
<protein>
    <submittedName>
        <fullName evidence="3">Uncharacterized protein</fullName>
    </submittedName>
</protein>
<comment type="caution">
    <text evidence="3">The sequence shown here is derived from an EMBL/GenBank/DDBJ whole genome shotgun (WGS) entry which is preliminary data.</text>
</comment>
<gene>
    <name evidence="3" type="ORF">PV327_002733</name>
</gene>
<accession>A0AA39FG56</accession>
<reference evidence="3" key="1">
    <citation type="journal article" date="2023" name="bioRxiv">
        <title>Scaffold-level genome assemblies of two parasitoid biocontrol wasps reveal the parthenogenesis mechanism and an associated novel virus.</title>
        <authorList>
            <person name="Inwood S."/>
            <person name="Skelly J."/>
            <person name="Guhlin J."/>
            <person name="Harrop T."/>
            <person name="Goldson S."/>
            <person name="Dearden P."/>
        </authorList>
    </citation>
    <scope>NUCLEOTIDE SEQUENCE</scope>
    <source>
        <strain evidence="3">Lincoln</strain>
        <tissue evidence="3">Whole body</tissue>
    </source>
</reference>
<feature type="signal peptide" evidence="2">
    <location>
        <begin position="1"/>
        <end position="18"/>
    </location>
</feature>
<dbReference type="Proteomes" id="UP001168972">
    <property type="component" value="Unassembled WGS sequence"/>
</dbReference>
<feature type="compositionally biased region" description="Polar residues" evidence="1">
    <location>
        <begin position="122"/>
        <end position="137"/>
    </location>
</feature>
<proteinExistence type="predicted"/>
<name>A0AA39FG56_MICHY</name>
<feature type="region of interest" description="Disordered" evidence="1">
    <location>
        <begin position="122"/>
        <end position="196"/>
    </location>
</feature>
<evidence type="ECO:0000313" key="4">
    <source>
        <dbReference type="Proteomes" id="UP001168972"/>
    </source>
</evidence>
<feature type="chain" id="PRO_5041244731" evidence="2">
    <location>
        <begin position="19"/>
        <end position="266"/>
    </location>
</feature>
<reference evidence="3" key="2">
    <citation type="submission" date="2023-03" db="EMBL/GenBank/DDBJ databases">
        <authorList>
            <person name="Inwood S.N."/>
            <person name="Skelly J.G."/>
            <person name="Guhlin J."/>
            <person name="Harrop T.W.R."/>
            <person name="Goldson S.G."/>
            <person name="Dearden P.K."/>
        </authorList>
    </citation>
    <scope>NUCLEOTIDE SEQUENCE</scope>
    <source>
        <strain evidence="3">Lincoln</strain>
        <tissue evidence="3">Whole body</tissue>
    </source>
</reference>
<feature type="compositionally biased region" description="Low complexity" evidence="1">
    <location>
        <begin position="138"/>
        <end position="153"/>
    </location>
</feature>
<feature type="compositionally biased region" description="Basic and acidic residues" evidence="1">
    <location>
        <begin position="158"/>
        <end position="196"/>
    </location>
</feature>
<evidence type="ECO:0000313" key="3">
    <source>
        <dbReference type="EMBL" id="KAK0168977.1"/>
    </source>
</evidence>
<keyword evidence="2" id="KW-0732">Signal</keyword>